<dbReference type="CDD" id="cd00038">
    <property type="entry name" value="CAP_ED"/>
    <property type="match status" value="1"/>
</dbReference>
<dbReference type="InterPro" id="IPR014710">
    <property type="entry name" value="RmlC-like_jellyroll"/>
</dbReference>
<comment type="caution">
    <text evidence="2">The sequence shown here is derived from an EMBL/GenBank/DDBJ whole genome shotgun (WGS) entry which is preliminary data.</text>
</comment>
<name>A0A538U610_UNCEI</name>
<dbReference type="PROSITE" id="PS50042">
    <property type="entry name" value="CNMP_BINDING_3"/>
    <property type="match status" value="1"/>
</dbReference>
<dbReference type="SMART" id="SM00100">
    <property type="entry name" value="cNMP"/>
    <property type="match status" value="1"/>
</dbReference>
<dbReference type="Pfam" id="PF00027">
    <property type="entry name" value="cNMP_binding"/>
    <property type="match status" value="1"/>
</dbReference>
<dbReference type="SUPFAM" id="SSF51206">
    <property type="entry name" value="cAMP-binding domain-like"/>
    <property type="match status" value="1"/>
</dbReference>
<accession>A0A538U610</accession>
<sequence>MDEMLTIIERTAFLKGTEIFASIPTEVLAQLAGRGREIHFGAGETIFREGDPNSGAYMVVEGLVEIRKGRALDGVRTPGEGFGELSLMEGEPHNFTAVASEHTHVLNVSNEVLFDTILDYPEVGVGMVRSMGKRVTELVQRVHDLEGQIAHLAATLRSSGVEAPTYVSGAYRRPTS</sequence>
<dbReference type="InterPro" id="IPR000595">
    <property type="entry name" value="cNMP-bd_dom"/>
</dbReference>
<dbReference type="InterPro" id="IPR018490">
    <property type="entry name" value="cNMP-bd_dom_sf"/>
</dbReference>
<proteinExistence type="predicted"/>
<evidence type="ECO:0000259" key="1">
    <source>
        <dbReference type="PROSITE" id="PS50042"/>
    </source>
</evidence>
<evidence type="ECO:0000313" key="3">
    <source>
        <dbReference type="Proteomes" id="UP000319836"/>
    </source>
</evidence>
<dbReference type="Proteomes" id="UP000319836">
    <property type="component" value="Unassembled WGS sequence"/>
</dbReference>
<gene>
    <name evidence="2" type="ORF">E6K80_05925</name>
</gene>
<reference evidence="2 3" key="1">
    <citation type="journal article" date="2019" name="Nat. Microbiol.">
        <title>Mediterranean grassland soil C-N compound turnover is dependent on rainfall and depth, and is mediated by genomically divergent microorganisms.</title>
        <authorList>
            <person name="Diamond S."/>
            <person name="Andeer P.F."/>
            <person name="Li Z."/>
            <person name="Crits-Christoph A."/>
            <person name="Burstein D."/>
            <person name="Anantharaman K."/>
            <person name="Lane K.R."/>
            <person name="Thomas B.C."/>
            <person name="Pan C."/>
            <person name="Northen T.R."/>
            <person name="Banfield J.F."/>
        </authorList>
    </citation>
    <scope>NUCLEOTIDE SEQUENCE [LARGE SCALE GENOMIC DNA]</scope>
    <source>
        <strain evidence="2">WS_10</strain>
    </source>
</reference>
<evidence type="ECO:0000313" key="2">
    <source>
        <dbReference type="EMBL" id="TMQ71330.1"/>
    </source>
</evidence>
<dbReference type="PANTHER" id="PTHR23011:SF28">
    <property type="entry name" value="CYCLIC NUCLEOTIDE-BINDING DOMAIN CONTAINING PROTEIN"/>
    <property type="match status" value="1"/>
</dbReference>
<dbReference type="EMBL" id="VBPA01000132">
    <property type="protein sequence ID" value="TMQ71330.1"/>
    <property type="molecule type" value="Genomic_DNA"/>
</dbReference>
<dbReference type="PANTHER" id="PTHR23011">
    <property type="entry name" value="CYCLIC NUCLEOTIDE-BINDING DOMAIN CONTAINING PROTEIN"/>
    <property type="match status" value="1"/>
</dbReference>
<organism evidence="2 3">
    <name type="scientific">Eiseniibacteriota bacterium</name>
    <dbReference type="NCBI Taxonomy" id="2212470"/>
    <lineage>
        <taxon>Bacteria</taxon>
        <taxon>Candidatus Eiseniibacteriota</taxon>
    </lineage>
</organism>
<dbReference type="Gene3D" id="2.60.120.10">
    <property type="entry name" value="Jelly Rolls"/>
    <property type="match status" value="1"/>
</dbReference>
<feature type="domain" description="Cyclic nucleotide-binding" evidence="1">
    <location>
        <begin position="19"/>
        <end position="134"/>
    </location>
</feature>
<dbReference type="AlphaFoldDB" id="A0A538U610"/>
<protein>
    <submittedName>
        <fullName evidence="2">Cyclic nucleotide-binding domain-containing protein</fullName>
    </submittedName>
</protein>